<feature type="transmembrane region" description="Helical" evidence="2">
    <location>
        <begin position="427"/>
        <end position="446"/>
    </location>
</feature>
<dbReference type="InterPro" id="IPR051909">
    <property type="entry name" value="MFP_Cation_Efflux"/>
</dbReference>
<protein>
    <submittedName>
        <fullName evidence="3">Putative peptide zinc metalloprotease protein</fullName>
    </submittedName>
</protein>
<evidence type="ECO:0000313" key="3">
    <source>
        <dbReference type="EMBL" id="MBB5142136.1"/>
    </source>
</evidence>
<keyword evidence="3" id="KW-0378">Hydrolase</keyword>
<accession>A0A7W8BY84</accession>
<feature type="transmembrane region" description="Helical" evidence="2">
    <location>
        <begin position="186"/>
        <end position="207"/>
    </location>
</feature>
<keyword evidence="2" id="KW-1133">Transmembrane helix</keyword>
<evidence type="ECO:0000256" key="2">
    <source>
        <dbReference type="SAM" id="Phobius"/>
    </source>
</evidence>
<feature type="transmembrane region" description="Helical" evidence="2">
    <location>
        <begin position="359"/>
        <end position="382"/>
    </location>
</feature>
<dbReference type="GO" id="GO:0015679">
    <property type="term" value="P:plasma membrane copper ion transport"/>
    <property type="evidence" value="ECO:0007669"/>
    <property type="project" value="TreeGrafter"/>
</dbReference>
<reference evidence="3 4" key="1">
    <citation type="submission" date="2020-08" db="EMBL/GenBank/DDBJ databases">
        <title>Genomic Encyclopedia of Type Strains, Phase IV (KMG-IV): sequencing the most valuable type-strain genomes for metagenomic binning, comparative biology and taxonomic classification.</title>
        <authorList>
            <person name="Goeker M."/>
        </authorList>
    </citation>
    <scope>NUCLEOTIDE SEQUENCE [LARGE SCALE GENOMIC DNA]</scope>
    <source>
        <strain evidence="3 4">DSM 11275</strain>
    </source>
</reference>
<name>A0A7W8BY84_9BACT</name>
<keyword evidence="3" id="KW-0645">Protease</keyword>
<gene>
    <name evidence="3" type="ORF">HNQ38_000199</name>
</gene>
<keyword evidence="2" id="KW-0812">Transmembrane</keyword>
<comment type="caution">
    <text evidence="3">The sequence shown here is derived from an EMBL/GenBank/DDBJ whole genome shotgun (WGS) entry which is preliminary data.</text>
</comment>
<dbReference type="Proteomes" id="UP000539075">
    <property type="component" value="Unassembled WGS sequence"/>
</dbReference>
<dbReference type="GO" id="GO:0030313">
    <property type="term" value="C:cell envelope"/>
    <property type="evidence" value="ECO:0007669"/>
    <property type="project" value="TreeGrafter"/>
</dbReference>
<dbReference type="GO" id="GO:0006508">
    <property type="term" value="P:proteolysis"/>
    <property type="evidence" value="ECO:0007669"/>
    <property type="project" value="UniProtKB-KW"/>
</dbReference>
<proteinExistence type="predicted"/>
<keyword evidence="2" id="KW-0472">Membrane</keyword>
<feature type="transmembrane region" description="Helical" evidence="2">
    <location>
        <begin position="154"/>
        <end position="174"/>
    </location>
</feature>
<keyword evidence="4" id="KW-1185">Reference proteome</keyword>
<keyword evidence="1" id="KW-0813">Transport</keyword>
<dbReference type="AlphaFoldDB" id="A0A7W8BY84"/>
<dbReference type="PANTHER" id="PTHR30097:SF4">
    <property type="entry name" value="SLR6042 PROTEIN"/>
    <property type="match status" value="1"/>
</dbReference>
<dbReference type="GO" id="GO:0060003">
    <property type="term" value="P:copper ion export"/>
    <property type="evidence" value="ECO:0007669"/>
    <property type="project" value="TreeGrafter"/>
</dbReference>
<dbReference type="PANTHER" id="PTHR30097">
    <property type="entry name" value="CATION EFFLUX SYSTEM PROTEIN CUSB"/>
    <property type="match status" value="1"/>
</dbReference>
<evidence type="ECO:0000256" key="1">
    <source>
        <dbReference type="ARBA" id="ARBA00022448"/>
    </source>
</evidence>
<dbReference type="EMBL" id="JACHGO010000001">
    <property type="protein sequence ID" value="MBB5142136.1"/>
    <property type="molecule type" value="Genomic_DNA"/>
</dbReference>
<feature type="transmembrane region" description="Helical" evidence="2">
    <location>
        <begin position="388"/>
        <end position="407"/>
    </location>
</feature>
<dbReference type="Gene3D" id="2.40.50.100">
    <property type="match status" value="1"/>
</dbReference>
<feature type="transmembrane region" description="Helical" evidence="2">
    <location>
        <begin position="251"/>
        <end position="277"/>
    </location>
</feature>
<sequence length="729" mass="81359">MSSAPLAGRMEGTAVLPPLREEVLLHRAPDRHDGSPAWVLEDPGRNLFFQVGWLEAEMLACWHLAGAEAIAGDISARTTLSVTTETVERFGKFLAANSLVRDSGMVERLVREHRQRTQQPLGKFLLRNYLFFRIPLLRPDAFLRRTLPWVDRVFFSRTFALLTIAAAVTGLFLVTRQWDTFKNTFLHFFTLEGAALAAVTLGFTKILHEMGHAYTARRFGCPVSSMGLAFMVMMPLLYTDTSSVWRLRKKGMRLLVCAAGMLAELSVAAWATLLWSFLPDGPFRSAAFMLATTTWIMTLAVNLSPFMRFDGYFLLADTLNVPNLQTRAFALARWKIRQWLFAFTDPPPETFEPWRERVLVAYAFGTWVYRFFLFMGIALIVYHMFFKALGIALFCVEMGVFIALPIYKEIKEWFVRLRSDGFSRRAVLVVSTAIFLLGMAFVPLSASVRAPALLQAAQQVKLLAPVGAQLVSIEATDGQNVRQGSLLFQLRSPELQHEIERLRQQLAILQWRLSFLFILRKTASDVPVAQQEQQAALQRLTMLEAQERQLAISAPFEGRMVEMARPLEKGEWVGAGEWLGTLAQPAGLQVAAYVNERDLHRLRVGDAARFVPEDPGLPSIPLEVTYLARTASRHLTSAPELASPNGGAIAAVRASEAAAATLGADGSVWVPEQGEYRVLLRAAEGWQQVMGDARPQVLRGTAVIEGERQSAAGRIGQHALAVFMRETGF</sequence>
<organism evidence="3 4">
    <name type="scientific">Desulfovibrio intestinalis</name>
    <dbReference type="NCBI Taxonomy" id="58621"/>
    <lineage>
        <taxon>Bacteria</taxon>
        <taxon>Pseudomonadati</taxon>
        <taxon>Thermodesulfobacteriota</taxon>
        <taxon>Desulfovibrionia</taxon>
        <taxon>Desulfovibrionales</taxon>
        <taxon>Desulfovibrionaceae</taxon>
        <taxon>Desulfovibrio</taxon>
    </lineage>
</organism>
<feature type="transmembrane region" description="Helical" evidence="2">
    <location>
        <begin position="283"/>
        <end position="303"/>
    </location>
</feature>
<dbReference type="Gene3D" id="1.10.287.470">
    <property type="entry name" value="Helix hairpin bin"/>
    <property type="match status" value="1"/>
</dbReference>
<dbReference type="RefSeq" id="WP_221277759.1">
    <property type="nucleotide sequence ID" value="NZ_JACHGO010000001.1"/>
</dbReference>
<dbReference type="SUPFAM" id="SSF111369">
    <property type="entry name" value="HlyD-like secretion proteins"/>
    <property type="match status" value="1"/>
</dbReference>
<evidence type="ECO:0000313" key="4">
    <source>
        <dbReference type="Proteomes" id="UP000539075"/>
    </source>
</evidence>
<keyword evidence="3" id="KW-0482">Metalloprotease</keyword>
<dbReference type="GO" id="GO:0008237">
    <property type="term" value="F:metallopeptidase activity"/>
    <property type="evidence" value="ECO:0007669"/>
    <property type="project" value="UniProtKB-KW"/>
</dbReference>